<keyword evidence="6" id="KW-1185">Reference proteome</keyword>
<organism evidence="5 6">
    <name type="scientific">Nitrososphaera viennensis EN76</name>
    <dbReference type="NCBI Taxonomy" id="926571"/>
    <lineage>
        <taxon>Archaea</taxon>
        <taxon>Nitrososphaerota</taxon>
        <taxon>Nitrososphaeria</taxon>
        <taxon>Nitrososphaerales</taxon>
        <taxon>Nitrososphaeraceae</taxon>
        <taxon>Nitrososphaera</taxon>
    </lineage>
</organism>
<dbReference type="GO" id="GO:0008171">
    <property type="term" value="F:O-methyltransferase activity"/>
    <property type="evidence" value="ECO:0007669"/>
    <property type="project" value="InterPro"/>
</dbReference>
<dbReference type="SUPFAM" id="SSF53335">
    <property type="entry name" value="S-adenosyl-L-methionine-dependent methyltransferases"/>
    <property type="match status" value="1"/>
</dbReference>
<dbReference type="InterPro" id="IPR029063">
    <property type="entry name" value="SAM-dependent_MTases_sf"/>
</dbReference>
<dbReference type="PANTHER" id="PTHR43712:SF2">
    <property type="entry name" value="O-METHYLTRANSFERASE CICE"/>
    <property type="match status" value="1"/>
</dbReference>
<dbReference type="Pfam" id="PF00891">
    <property type="entry name" value="Methyltransf_2"/>
    <property type="match status" value="1"/>
</dbReference>
<feature type="domain" description="O-methyltransferase C-terminal" evidence="4">
    <location>
        <begin position="94"/>
        <end position="276"/>
    </location>
</feature>
<dbReference type="HOGENOM" id="CLU_005533_4_1_2"/>
<evidence type="ECO:0000256" key="3">
    <source>
        <dbReference type="ARBA" id="ARBA00022691"/>
    </source>
</evidence>
<dbReference type="GO" id="GO:0032259">
    <property type="term" value="P:methylation"/>
    <property type="evidence" value="ECO:0007669"/>
    <property type="project" value="UniProtKB-KW"/>
</dbReference>
<keyword evidence="2 5" id="KW-0808">Transferase</keyword>
<dbReference type="CDD" id="cd02440">
    <property type="entry name" value="AdoMet_MTases"/>
    <property type="match status" value="1"/>
</dbReference>
<evidence type="ECO:0000313" key="6">
    <source>
        <dbReference type="Proteomes" id="UP000027093"/>
    </source>
</evidence>
<dbReference type="GeneID" id="74946910"/>
<evidence type="ECO:0000256" key="2">
    <source>
        <dbReference type="ARBA" id="ARBA00022679"/>
    </source>
</evidence>
<accession>A0A060HL31</accession>
<evidence type="ECO:0000313" key="5">
    <source>
        <dbReference type="EMBL" id="AIC15895.1"/>
    </source>
</evidence>
<protein>
    <submittedName>
        <fullName evidence="5">O-methyltransferase family 2</fullName>
    </submittedName>
</protein>
<dbReference type="AlphaFoldDB" id="A0A060HL31"/>
<dbReference type="Gene3D" id="3.40.50.150">
    <property type="entry name" value="Vaccinia Virus protein VP39"/>
    <property type="match status" value="1"/>
</dbReference>
<sequence>MLGMERRPAEVFASTLASLGLLQKNGDKFSNSPLAEKFLSSKSPAYMGEVVRMCDEHLYNAWNFLTWSLVNNKPVDAMKGDNAEHIFDDAKKNNSIEAVQKFIHAMHATSVGPAMALARTFDFSRGKRMLDVGGGSGVYALQVAKENPQLQATVADLAPVCKVAYEYISRYGLAGRVKTLAVDFFNEELPKGYDVAFFSNVIHDYDEDKGVTLLKKAHASILDGGAVIISEWMLNDDKTGPALSALMGMNMMLGTSGGQNYSFAEISAMLAKAGFKNMERKPLAGPAELAIGYR</sequence>
<proteinExistence type="predicted"/>
<dbReference type="KEGG" id="nvn:NVIE_016430"/>
<dbReference type="InterPro" id="IPR001077">
    <property type="entry name" value="COMT_C"/>
</dbReference>
<dbReference type="STRING" id="926571.NVIE_016430"/>
<dbReference type="EMBL" id="CP007536">
    <property type="protein sequence ID" value="AIC15895.1"/>
    <property type="molecule type" value="Genomic_DNA"/>
</dbReference>
<reference evidence="5 6" key="1">
    <citation type="journal article" date="2014" name="Int. J. Syst. Evol. Microbiol.">
        <title>Nitrososphaera viennensis gen. nov., sp. nov., an aerobic and mesophilic, ammonia-oxidizing archaeon from soil and a member of the archaeal phylum Thaumarchaeota.</title>
        <authorList>
            <person name="Stieglmeier M."/>
            <person name="Klingl A."/>
            <person name="Alves R.J."/>
            <person name="Rittmann S.K."/>
            <person name="Melcher M."/>
            <person name="Leisch N."/>
            <person name="Schleper C."/>
        </authorList>
    </citation>
    <scope>NUCLEOTIDE SEQUENCE [LARGE SCALE GENOMIC DNA]</scope>
    <source>
        <strain evidence="5">EN76</strain>
    </source>
</reference>
<evidence type="ECO:0000259" key="4">
    <source>
        <dbReference type="Pfam" id="PF00891"/>
    </source>
</evidence>
<keyword evidence="1 5" id="KW-0489">Methyltransferase</keyword>
<dbReference type="PANTHER" id="PTHR43712">
    <property type="entry name" value="PUTATIVE (AFU_ORTHOLOGUE AFUA_4G14580)-RELATED"/>
    <property type="match status" value="1"/>
</dbReference>
<dbReference type="Gene3D" id="1.10.10.10">
    <property type="entry name" value="Winged helix-like DNA-binding domain superfamily/Winged helix DNA-binding domain"/>
    <property type="match status" value="1"/>
</dbReference>
<dbReference type="RefSeq" id="WP_084790700.1">
    <property type="nucleotide sequence ID" value="NZ_CP007536.1"/>
</dbReference>
<gene>
    <name evidence="5" type="ORF">NVIE_016430</name>
</gene>
<name>A0A060HL31_9ARCH</name>
<evidence type="ECO:0000256" key="1">
    <source>
        <dbReference type="ARBA" id="ARBA00022603"/>
    </source>
</evidence>
<dbReference type="InterPro" id="IPR036388">
    <property type="entry name" value="WH-like_DNA-bd_sf"/>
</dbReference>
<dbReference type="Proteomes" id="UP000027093">
    <property type="component" value="Chromosome"/>
</dbReference>
<dbReference type="InterPro" id="IPR016461">
    <property type="entry name" value="COMT-like"/>
</dbReference>
<keyword evidence="3" id="KW-0949">S-adenosyl-L-methionine</keyword>
<dbReference type="PROSITE" id="PS51683">
    <property type="entry name" value="SAM_OMT_II"/>
    <property type="match status" value="1"/>
</dbReference>